<reference evidence="1" key="1">
    <citation type="journal article" date="2023" name="Nat. Commun.">
        <title>Diploid and tetraploid genomes of Acorus and the evolution of monocots.</title>
        <authorList>
            <person name="Ma L."/>
            <person name="Liu K.W."/>
            <person name="Li Z."/>
            <person name="Hsiao Y.Y."/>
            <person name="Qi Y."/>
            <person name="Fu T."/>
            <person name="Tang G.D."/>
            <person name="Zhang D."/>
            <person name="Sun W.H."/>
            <person name="Liu D.K."/>
            <person name="Li Y."/>
            <person name="Chen G.Z."/>
            <person name="Liu X.D."/>
            <person name="Liao X.Y."/>
            <person name="Jiang Y.T."/>
            <person name="Yu X."/>
            <person name="Hao Y."/>
            <person name="Huang J."/>
            <person name="Zhao X.W."/>
            <person name="Ke S."/>
            <person name="Chen Y.Y."/>
            <person name="Wu W.L."/>
            <person name="Hsu J.L."/>
            <person name="Lin Y.F."/>
            <person name="Huang M.D."/>
            <person name="Li C.Y."/>
            <person name="Huang L."/>
            <person name="Wang Z.W."/>
            <person name="Zhao X."/>
            <person name="Zhong W.Y."/>
            <person name="Peng D.H."/>
            <person name="Ahmad S."/>
            <person name="Lan S."/>
            <person name="Zhang J.S."/>
            <person name="Tsai W.C."/>
            <person name="Van de Peer Y."/>
            <person name="Liu Z.J."/>
        </authorList>
    </citation>
    <scope>NUCLEOTIDE SEQUENCE</scope>
    <source>
        <strain evidence="1">CP</strain>
    </source>
</reference>
<dbReference type="EMBL" id="JAUJYO010000005">
    <property type="protein sequence ID" value="KAK1317766.1"/>
    <property type="molecule type" value="Genomic_DNA"/>
</dbReference>
<gene>
    <name evidence="1" type="ORF">QJS10_CPA05g01763</name>
</gene>
<organism evidence="1 2">
    <name type="scientific">Acorus calamus</name>
    <name type="common">Sweet flag</name>
    <dbReference type="NCBI Taxonomy" id="4465"/>
    <lineage>
        <taxon>Eukaryota</taxon>
        <taxon>Viridiplantae</taxon>
        <taxon>Streptophyta</taxon>
        <taxon>Embryophyta</taxon>
        <taxon>Tracheophyta</taxon>
        <taxon>Spermatophyta</taxon>
        <taxon>Magnoliopsida</taxon>
        <taxon>Liliopsida</taxon>
        <taxon>Acoraceae</taxon>
        <taxon>Acorus</taxon>
    </lineage>
</organism>
<sequence>MGSKSGTLNAKDAWNFLHTPKPQVPWKGWAWDPGQIPCHSYTTWLALLNKLPTKSRDYTIHHMCGYSSFFLLSLLAKMGLLRNASRTLLGWVEILDQLHLQPAMVKVVKDLIETFEALSHLEDWSISHTYREANAPADLLAARQSSLGSTIIYTQDIWTEVEDSLLKDKQGTIFKRKIADLTDEENLH</sequence>
<accession>A0AAV9EVK1</accession>
<protein>
    <recommendedName>
        <fullName evidence="3">RNase H type-1 domain-containing protein</fullName>
    </recommendedName>
</protein>
<evidence type="ECO:0000313" key="1">
    <source>
        <dbReference type="EMBL" id="KAK1317766.1"/>
    </source>
</evidence>
<dbReference type="Proteomes" id="UP001180020">
    <property type="component" value="Unassembled WGS sequence"/>
</dbReference>
<dbReference type="AlphaFoldDB" id="A0AAV9EVK1"/>
<keyword evidence="2" id="KW-1185">Reference proteome</keyword>
<reference evidence="1" key="2">
    <citation type="submission" date="2023-06" db="EMBL/GenBank/DDBJ databases">
        <authorList>
            <person name="Ma L."/>
            <person name="Liu K.-W."/>
            <person name="Li Z."/>
            <person name="Hsiao Y.-Y."/>
            <person name="Qi Y."/>
            <person name="Fu T."/>
            <person name="Tang G."/>
            <person name="Zhang D."/>
            <person name="Sun W.-H."/>
            <person name="Liu D.-K."/>
            <person name="Li Y."/>
            <person name="Chen G.-Z."/>
            <person name="Liu X.-D."/>
            <person name="Liao X.-Y."/>
            <person name="Jiang Y.-T."/>
            <person name="Yu X."/>
            <person name="Hao Y."/>
            <person name="Huang J."/>
            <person name="Zhao X.-W."/>
            <person name="Ke S."/>
            <person name="Chen Y.-Y."/>
            <person name="Wu W.-L."/>
            <person name="Hsu J.-L."/>
            <person name="Lin Y.-F."/>
            <person name="Huang M.-D."/>
            <person name="Li C.-Y."/>
            <person name="Huang L."/>
            <person name="Wang Z.-W."/>
            <person name="Zhao X."/>
            <person name="Zhong W.-Y."/>
            <person name="Peng D.-H."/>
            <person name="Ahmad S."/>
            <person name="Lan S."/>
            <person name="Zhang J.-S."/>
            <person name="Tsai W.-C."/>
            <person name="Van De Peer Y."/>
            <person name="Liu Z.-J."/>
        </authorList>
    </citation>
    <scope>NUCLEOTIDE SEQUENCE</scope>
    <source>
        <strain evidence="1">CP</strain>
        <tissue evidence="1">Leaves</tissue>
    </source>
</reference>
<evidence type="ECO:0000313" key="2">
    <source>
        <dbReference type="Proteomes" id="UP001180020"/>
    </source>
</evidence>
<name>A0AAV9EVK1_ACOCL</name>
<proteinExistence type="predicted"/>
<comment type="caution">
    <text evidence="1">The sequence shown here is derived from an EMBL/GenBank/DDBJ whole genome shotgun (WGS) entry which is preliminary data.</text>
</comment>
<evidence type="ECO:0008006" key="3">
    <source>
        <dbReference type="Google" id="ProtNLM"/>
    </source>
</evidence>